<feature type="signal peptide" evidence="2">
    <location>
        <begin position="1"/>
        <end position="29"/>
    </location>
</feature>
<dbReference type="eggNOG" id="COG3584">
    <property type="taxonomic scope" value="Bacteria"/>
</dbReference>
<feature type="compositionally biased region" description="Pro residues" evidence="1">
    <location>
        <begin position="44"/>
        <end position="60"/>
    </location>
</feature>
<evidence type="ECO:0000256" key="1">
    <source>
        <dbReference type="SAM" id="MobiDB-lite"/>
    </source>
</evidence>
<dbReference type="KEGG" id="daf:Desaf_0049"/>
<dbReference type="AlphaFoldDB" id="F3YV96"/>
<keyword evidence="2" id="KW-0732">Signal</keyword>
<sequence length="189" mass="20698" precursor="true">MNGSLSRFRLLLSLSCMLLVLNACSTLTAPPAEPMPAKPAIIPSAPPNSVPTKPAPPKPAPNESLAKKSKQRTLTVTATAYTSHRGQTDSTPDIAAWGDRLKPGMKCIAVSRDLIKLGLKHNTPVRIKGLPGVYLVKDKLNKRYAKRIDIYHGKDIKAARRWGKKKVQIEWGHHILEAESEKTAPEKDA</sequence>
<evidence type="ECO:0000313" key="3">
    <source>
        <dbReference type="EMBL" id="EGJ48414.1"/>
    </source>
</evidence>
<reference evidence="3 4" key="1">
    <citation type="journal article" date="2011" name="J. Bacteriol.">
        <title>Genome sequence of the mercury-methylating and pleomorphic Desulfovibrio africanus Strain Walvis Bay.</title>
        <authorList>
            <person name="Brown S.D."/>
            <person name="Wall J.D."/>
            <person name="Kucken A.M."/>
            <person name="Gilmour C.C."/>
            <person name="Podar M."/>
            <person name="Brandt C.C."/>
            <person name="Teshima H."/>
            <person name="Detter J.C."/>
            <person name="Han C.S."/>
            <person name="Land M.L."/>
            <person name="Lucas S."/>
            <person name="Han J."/>
            <person name="Pennacchio L."/>
            <person name="Nolan M."/>
            <person name="Pitluck S."/>
            <person name="Woyke T."/>
            <person name="Goodwin L."/>
            <person name="Palumbo A.V."/>
            <person name="Elias D.A."/>
        </authorList>
    </citation>
    <scope>NUCLEOTIDE SEQUENCE [LARGE SCALE GENOMIC DNA]</scope>
    <source>
        <strain evidence="3 4">Walvis Bay</strain>
    </source>
</reference>
<proteinExistence type="predicted"/>
<dbReference type="RefSeq" id="WP_014258291.1">
    <property type="nucleotide sequence ID" value="NC_016629.1"/>
</dbReference>
<dbReference type="EMBL" id="CP003221">
    <property type="protein sequence ID" value="EGJ48414.1"/>
    <property type="molecule type" value="Genomic_DNA"/>
</dbReference>
<keyword evidence="4" id="KW-1185">Reference proteome</keyword>
<name>F3YV96_DESAF</name>
<gene>
    <name evidence="3" type="ORF">Desaf_0049</name>
</gene>
<feature type="chain" id="PRO_5003303204" description="3D domain-containing protein" evidence="2">
    <location>
        <begin position="30"/>
        <end position="189"/>
    </location>
</feature>
<accession>F3YV96</accession>
<feature type="region of interest" description="Disordered" evidence="1">
    <location>
        <begin position="38"/>
        <end position="73"/>
    </location>
</feature>
<dbReference type="STRING" id="690850.Desaf_0049"/>
<protein>
    <recommendedName>
        <fullName evidence="5">3D domain-containing protein</fullName>
    </recommendedName>
</protein>
<evidence type="ECO:0000256" key="2">
    <source>
        <dbReference type="SAM" id="SignalP"/>
    </source>
</evidence>
<organism evidence="3 4">
    <name type="scientific">Desulfocurvibacter africanus subsp. africanus str. Walvis Bay</name>
    <dbReference type="NCBI Taxonomy" id="690850"/>
    <lineage>
        <taxon>Bacteria</taxon>
        <taxon>Pseudomonadati</taxon>
        <taxon>Thermodesulfobacteriota</taxon>
        <taxon>Desulfovibrionia</taxon>
        <taxon>Desulfovibrionales</taxon>
        <taxon>Desulfovibrionaceae</taxon>
        <taxon>Desulfocurvibacter</taxon>
    </lineage>
</organism>
<dbReference type="HOGENOM" id="CLU_1432421_0_0_7"/>
<dbReference type="Proteomes" id="UP000007844">
    <property type="component" value="Chromosome"/>
</dbReference>
<evidence type="ECO:0000313" key="4">
    <source>
        <dbReference type="Proteomes" id="UP000007844"/>
    </source>
</evidence>
<evidence type="ECO:0008006" key="5">
    <source>
        <dbReference type="Google" id="ProtNLM"/>
    </source>
</evidence>
<dbReference type="CDD" id="cd22784">
    <property type="entry name" value="DPBB_MltA_YuiC-like"/>
    <property type="match status" value="1"/>
</dbReference>